<evidence type="ECO:0000313" key="1">
    <source>
        <dbReference type="EMBL" id="GAA4797389.1"/>
    </source>
</evidence>
<keyword evidence="2" id="KW-1185">Reference proteome</keyword>
<reference evidence="2" key="1">
    <citation type="journal article" date="2019" name="Int. J. Syst. Evol. Microbiol.">
        <title>The Global Catalogue of Microorganisms (GCM) 10K type strain sequencing project: providing services to taxonomists for standard genome sequencing and annotation.</title>
        <authorList>
            <consortium name="The Broad Institute Genomics Platform"/>
            <consortium name="The Broad Institute Genome Sequencing Center for Infectious Disease"/>
            <person name="Wu L."/>
            <person name="Ma J."/>
        </authorList>
    </citation>
    <scope>NUCLEOTIDE SEQUENCE [LARGE SCALE GENOMIC DNA]</scope>
    <source>
        <strain evidence="2">JCM 18324</strain>
    </source>
</reference>
<protein>
    <submittedName>
        <fullName evidence="1">Uncharacterized protein</fullName>
    </submittedName>
</protein>
<organism evidence="1 2">
    <name type="scientific">Streptomyces sanyensis</name>
    <dbReference type="NCBI Taxonomy" id="568869"/>
    <lineage>
        <taxon>Bacteria</taxon>
        <taxon>Bacillati</taxon>
        <taxon>Actinomycetota</taxon>
        <taxon>Actinomycetes</taxon>
        <taxon>Kitasatosporales</taxon>
        <taxon>Streptomycetaceae</taxon>
        <taxon>Streptomyces</taxon>
    </lineage>
</organism>
<dbReference type="Proteomes" id="UP001501147">
    <property type="component" value="Unassembled WGS sequence"/>
</dbReference>
<name>A0ABP9BQ63_9ACTN</name>
<gene>
    <name evidence="1" type="ORF">GCM10023329_58010</name>
</gene>
<comment type="caution">
    <text evidence="1">The sequence shown here is derived from an EMBL/GenBank/DDBJ whole genome shotgun (WGS) entry which is preliminary data.</text>
</comment>
<accession>A0ABP9BQ63</accession>
<evidence type="ECO:0000313" key="2">
    <source>
        <dbReference type="Proteomes" id="UP001501147"/>
    </source>
</evidence>
<proteinExistence type="predicted"/>
<dbReference type="RefSeq" id="WP_345616481.1">
    <property type="nucleotide sequence ID" value="NZ_BAABJV010000033.1"/>
</dbReference>
<dbReference type="EMBL" id="BAABJV010000033">
    <property type="protein sequence ID" value="GAA4797389.1"/>
    <property type="molecule type" value="Genomic_DNA"/>
</dbReference>
<sequence>MTNTTESVQAAARLAVRHLRTAAYRLREHGDPEADELLATADALADDLDPVDDTR</sequence>